<organism evidence="3 4">
    <name type="scientific">Nocardia bovistercoris</name>
    <dbReference type="NCBI Taxonomy" id="2785916"/>
    <lineage>
        <taxon>Bacteria</taxon>
        <taxon>Bacillati</taxon>
        <taxon>Actinomycetota</taxon>
        <taxon>Actinomycetes</taxon>
        <taxon>Mycobacteriales</taxon>
        <taxon>Nocardiaceae</taxon>
        <taxon>Nocardia</taxon>
    </lineage>
</organism>
<dbReference type="Pfam" id="PF14329">
    <property type="entry name" value="DUF4386"/>
    <property type="match status" value="1"/>
</dbReference>
<keyword evidence="2" id="KW-0472">Membrane</keyword>
<dbReference type="InterPro" id="IPR025495">
    <property type="entry name" value="DUF4386"/>
</dbReference>
<keyword evidence="4" id="KW-1185">Reference proteome</keyword>
<name>A0A931I8X1_9NOCA</name>
<reference evidence="3" key="1">
    <citation type="submission" date="2020-11" db="EMBL/GenBank/DDBJ databases">
        <title>Nocardia NEAU-351.nov., a novel actinomycete isolated from the cow dung.</title>
        <authorList>
            <person name="Zhang X."/>
        </authorList>
    </citation>
    <scope>NUCLEOTIDE SEQUENCE</scope>
    <source>
        <strain evidence="3">NEAU-351</strain>
    </source>
</reference>
<keyword evidence="2" id="KW-0812">Transmembrane</keyword>
<evidence type="ECO:0000256" key="1">
    <source>
        <dbReference type="SAM" id="MobiDB-lite"/>
    </source>
</evidence>
<feature type="transmembrane region" description="Helical" evidence="2">
    <location>
        <begin position="93"/>
        <end position="115"/>
    </location>
</feature>
<protein>
    <submittedName>
        <fullName evidence="3">DUF4386 family protein</fullName>
    </submittedName>
</protein>
<dbReference type="AlphaFoldDB" id="A0A931I8X1"/>
<feature type="transmembrane region" description="Helical" evidence="2">
    <location>
        <begin position="177"/>
        <end position="199"/>
    </location>
</feature>
<comment type="caution">
    <text evidence="3">The sequence shown here is derived from an EMBL/GenBank/DDBJ whole genome shotgun (WGS) entry which is preliminary data.</text>
</comment>
<sequence>MSAVPTHRRTRGLLTIVVSLLVFVPLLVLGAAIGWPGSLGDPAEVALPRLLDHESATRLGYLAYLTYSVAFFPVAVSISMWRRETSANLTCALGIAIGAAAVSALARGIGITRWLSAAFPLAERWQHSTSEATREALAVQFETLDDFAGAIGETLGVSIFAAVWLGATIAGPGLPRWARITGALTLVALAAPAIELAGVDAEASVSLSSTAITIWLFAVGVAMMRDRTDGNISPSPAGSPRSVPMSSPDSDPGDKVGPRSRPQTL</sequence>
<gene>
    <name evidence="3" type="ORF">IT779_04415</name>
</gene>
<feature type="transmembrane region" description="Helical" evidence="2">
    <location>
        <begin position="12"/>
        <end position="35"/>
    </location>
</feature>
<feature type="transmembrane region" description="Helical" evidence="2">
    <location>
        <begin position="61"/>
        <end position="81"/>
    </location>
</feature>
<feature type="transmembrane region" description="Helical" evidence="2">
    <location>
        <begin position="147"/>
        <end position="165"/>
    </location>
</feature>
<dbReference type="EMBL" id="JADMLG010000002">
    <property type="protein sequence ID" value="MBH0775533.1"/>
    <property type="molecule type" value="Genomic_DNA"/>
</dbReference>
<keyword evidence="2" id="KW-1133">Transmembrane helix</keyword>
<feature type="region of interest" description="Disordered" evidence="1">
    <location>
        <begin position="229"/>
        <end position="265"/>
    </location>
</feature>
<accession>A0A931I8X1</accession>
<dbReference type="Proteomes" id="UP000655751">
    <property type="component" value="Unassembled WGS sequence"/>
</dbReference>
<feature type="transmembrane region" description="Helical" evidence="2">
    <location>
        <begin position="205"/>
        <end position="224"/>
    </location>
</feature>
<dbReference type="RefSeq" id="WP_196147898.1">
    <property type="nucleotide sequence ID" value="NZ_JADMLG010000002.1"/>
</dbReference>
<evidence type="ECO:0000313" key="3">
    <source>
        <dbReference type="EMBL" id="MBH0775533.1"/>
    </source>
</evidence>
<evidence type="ECO:0000256" key="2">
    <source>
        <dbReference type="SAM" id="Phobius"/>
    </source>
</evidence>
<proteinExistence type="predicted"/>
<evidence type="ECO:0000313" key="4">
    <source>
        <dbReference type="Proteomes" id="UP000655751"/>
    </source>
</evidence>